<keyword evidence="3" id="KW-1185">Reference proteome</keyword>
<feature type="compositionally biased region" description="Basic residues" evidence="1">
    <location>
        <begin position="1"/>
        <end position="12"/>
    </location>
</feature>
<sequence>MAFTRSKKKQVNRRSEYKPDEADSTVAGWPSAAPPKRRRNVAPWEQNNGVDWQDGLPEGPLLRMFEQLLAENTKEAREAMHNAAATCTQWREAFYEVTLGDTAASRPARPPITRDEVQEKKPPATTATTCAAVCEPSKSETNGFEACSGRRLPAAGDATAPGRLDRRRSNHRNNAAAPVPGQAAAAVAAAAAPAVADAFAAAEEPAVQQGDQQQLQQQQQQALLQELSVLYY</sequence>
<feature type="region of interest" description="Disordered" evidence="1">
    <location>
        <begin position="105"/>
        <end position="124"/>
    </location>
</feature>
<dbReference type="Proteomes" id="UP001244341">
    <property type="component" value="Chromosome 11b"/>
</dbReference>
<evidence type="ECO:0000256" key="1">
    <source>
        <dbReference type="SAM" id="MobiDB-lite"/>
    </source>
</evidence>
<evidence type="ECO:0000313" key="2">
    <source>
        <dbReference type="EMBL" id="WIA20161.1"/>
    </source>
</evidence>
<proteinExistence type="predicted"/>
<reference evidence="2 3" key="1">
    <citation type="submission" date="2023-05" db="EMBL/GenBank/DDBJ databases">
        <title>A 100% complete, gapless, phased diploid assembly of the Scenedesmus obliquus UTEX 3031 genome.</title>
        <authorList>
            <person name="Biondi T.C."/>
            <person name="Hanschen E.R."/>
            <person name="Kwon T."/>
            <person name="Eng W."/>
            <person name="Kruse C.P.S."/>
            <person name="Koehler S.I."/>
            <person name="Kunde Y."/>
            <person name="Gleasner C.D."/>
            <person name="You Mak K.T."/>
            <person name="Polle J."/>
            <person name="Hovde B.T."/>
            <person name="Starkenburg S.R."/>
        </authorList>
    </citation>
    <scope>NUCLEOTIDE SEQUENCE [LARGE SCALE GENOMIC DNA]</scope>
    <source>
        <strain evidence="2 3">DOE0152z</strain>
    </source>
</reference>
<dbReference type="EMBL" id="CP126218">
    <property type="protein sequence ID" value="WIA20161.1"/>
    <property type="molecule type" value="Genomic_DNA"/>
</dbReference>
<accession>A0ABY8UJ05</accession>
<organism evidence="2 3">
    <name type="scientific">Tetradesmus obliquus</name>
    <name type="common">Green alga</name>
    <name type="synonym">Acutodesmus obliquus</name>
    <dbReference type="NCBI Taxonomy" id="3088"/>
    <lineage>
        <taxon>Eukaryota</taxon>
        <taxon>Viridiplantae</taxon>
        <taxon>Chlorophyta</taxon>
        <taxon>core chlorophytes</taxon>
        <taxon>Chlorophyceae</taxon>
        <taxon>CS clade</taxon>
        <taxon>Sphaeropleales</taxon>
        <taxon>Scenedesmaceae</taxon>
        <taxon>Tetradesmus</taxon>
    </lineage>
</organism>
<feature type="region of interest" description="Disordered" evidence="1">
    <location>
        <begin position="1"/>
        <end position="56"/>
    </location>
</feature>
<gene>
    <name evidence="2" type="ORF">OEZ85_006010</name>
</gene>
<evidence type="ECO:0000313" key="3">
    <source>
        <dbReference type="Proteomes" id="UP001244341"/>
    </source>
</evidence>
<feature type="compositionally biased region" description="Basic and acidic residues" evidence="1">
    <location>
        <begin position="112"/>
        <end position="122"/>
    </location>
</feature>
<protein>
    <submittedName>
        <fullName evidence="2">Uncharacterized protein</fullName>
    </submittedName>
</protein>
<name>A0ABY8UJ05_TETOB</name>
<feature type="region of interest" description="Disordered" evidence="1">
    <location>
        <begin position="157"/>
        <end position="177"/>
    </location>
</feature>